<dbReference type="Proteomes" id="UP000480122">
    <property type="component" value="Unassembled WGS sequence"/>
</dbReference>
<dbReference type="Pfam" id="PF00271">
    <property type="entry name" value="Helicase_C"/>
    <property type="match status" value="1"/>
</dbReference>
<dbReference type="EMBL" id="WODA01000026">
    <property type="protein sequence ID" value="MUN08942.1"/>
    <property type="molecule type" value="Genomic_DNA"/>
</dbReference>
<dbReference type="GO" id="GO:0004386">
    <property type="term" value="F:helicase activity"/>
    <property type="evidence" value="ECO:0007669"/>
    <property type="project" value="UniProtKB-KW"/>
</dbReference>
<dbReference type="Pfam" id="PF00176">
    <property type="entry name" value="SNF2-rel_dom"/>
    <property type="match status" value="1"/>
</dbReference>
<sequence>MSTMTSSADRPLSVGSVVSLVARREISGVVIGVDEIGEQLRYTVFHDGTAHHYFAEQLEEITGRDEERFVTASELHAALTAALLLDPDSDYLRSRNAGRVDFEPYQYRPVLKLVQADRPRILVADDVGVGKTIEACLIIKELEARRRADSVLVICPRALVVDEKWRNELKRFDEDFAHLDSRTLRWCLEETAREGLWPSRYRKAIVSYSLLDEALLTGHRKSGKSRNASLNDLAGELSFDLVIVDEAHHIRNRDTKAYQCVQRFVDGAEAVVMLSATPIQTHSQDLFTLVNLLRDDLVLDRDDFLVMLEPNEHLYNAAEAARQAGPDWRSKADTQVRRALATQWGSDVLADDPRTAELRSLLCAPSPDHHARVEAIRLIEQMNTFSEIVTRTRRRDIGEFTTRKPSAPIVDFTEQQAAVYVAVLRLGERIAAARTPQIPTKFLLSTLYRQAASSISGLAPLIEDLFENRLRDSEMSAEDEGYSLHPDQIAEFRNDVLRIQELATELVGGPDPKADLLRRVLTDKSSEPNNKVLVFSTFRHTISYLEACCRLWGLRVGVMHGGTPDEERRSIRRRFKLDRSDADALDVMLTSEVGTEGLDYQFCNTLVNYDIPWNPMRIEQRIGRIDRRGQKSETVAIINILTRGTIEAEIYDRCLSRIGVFNHAIGGSEQILGELTAEIVDIATNLQLTAGERAAALRQLADNEIARVAEEQRLEDEQADLLGYTGRGFEKHVAEASSEWLSDEKIAALVRRYFESLQPGRSIALRPGRVARVPLSPDTARQIATDLDEVSVDAYRLRRRLRREKLVLQLTTDPDLAEDDADIELLGPTHPLVQLAAMRSFQTESVSASLRVASDLVAPGSYQLGIYSWMRLGSRNARTFRLVAEDPVLDQHAAALLSASTDGVNRPTDDRGRSAIDLRHASLWSTERQHYREHQTAAAERRLAALRAQRMRRVGAIRRQLDAASHQEIRMMKEGEIRGAEAAFDRLISAQEQTLGRADLTTKLLANVILEVVSP</sequence>
<evidence type="ECO:0000256" key="1">
    <source>
        <dbReference type="ARBA" id="ARBA00022801"/>
    </source>
</evidence>
<dbReference type="InterPro" id="IPR049730">
    <property type="entry name" value="SNF2/RAD54-like_C"/>
</dbReference>
<keyword evidence="1" id="KW-0378">Hydrolase</keyword>
<keyword evidence="4" id="KW-0347">Helicase</keyword>
<protein>
    <submittedName>
        <fullName evidence="4">Helicase</fullName>
    </submittedName>
</protein>
<keyword evidence="4" id="KW-0547">Nucleotide-binding</keyword>
<dbReference type="InterPro" id="IPR038718">
    <property type="entry name" value="SNF2-like_sf"/>
</dbReference>
<dbReference type="SMART" id="SM00490">
    <property type="entry name" value="HELICc"/>
    <property type="match status" value="1"/>
</dbReference>
<feature type="domain" description="Helicase ATP-binding" evidence="2">
    <location>
        <begin position="112"/>
        <end position="296"/>
    </location>
</feature>
<dbReference type="PROSITE" id="PS51192">
    <property type="entry name" value="HELICASE_ATP_BIND_1"/>
    <property type="match status" value="1"/>
</dbReference>
<evidence type="ECO:0000259" key="3">
    <source>
        <dbReference type="PROSITE" id="PS51194"/>
    </source>
</evidence>
<dbReference type="GO" id="GO:0005524">
    <property type="term" value="F:ATP binding"/>
    <property type="evidence" value="ECO:0007669"/>
    <property type="project" value="InterPro"/>
</dbReference>
<keyword evidence="4" id="KW-0067">ATP-binding</keyword>
<proteinExistence type="predicted"/>
<comment type="caution">
    <text evidence="4">The sequence shown here is derived from an EMBL/GenBank/DDBJ whole genome shotgun (WGS) entry which is preliminary data.</text>
</comment>
<accession>A0A7C9HP70</accession>
<dbReference type="Gene3D" id="3.40.50.300">
    <property type="entry name" value="P-loop containing nucleotide triphosphate hydrolases"/>
    <property type="match status" value="1"/>
</dbReference>
<dbReference type="InterPro" id="IPR000330">
    <property type="entry name" value="SNF2_N"/>
</dbReference>
<evidence type="ECO:0000313" key="5">
    <source>
        <dbReference type="Proteomes" id="UP000480122"/>
    </source>
</evidence>
<organism evidence="4 5">
    <name type="scientific">Agromyces luteolus</name>
    <dbReference type="NCBI Taxonomy" id="88373"/>
    <lineage>
        <taxon>Bacteria</taxon>
        <taxon>Bacillati</taxon>
        <taxon>Actinomycetota</taxon>
        <taxon>Actinomycetes</taxon>
        <taxon>Micrococcales</taxon>
        <taxon>Microbacteriaceae</taxon>
        <taxon>Agromyces</taxon>
    </lineage>
</organism>
<name>A0A7C9HP70_9MICO</name>
<feature type="domain" description="Helicase C-terminal" evidence="3">
    <location>
        <begin position="516"/>
        <end position="676"/>
    </location>
</feature>
<dbReference type="GO" id="GO:0016787">
    <property type="term" value="F:hydrolase activity"/>
    <property type="evidence" value="ECO:0007669"/>
    <property type="project" value="UniProtKB-KW"/>
</dbReference>
<dbReference type="PROSITE" id="PS51194">
    <property type="entry name" value="HELICASE_CTER"/>
    <property type="match status" value="1"/>
</dbReference>
<reference evidence="4 5" key="1">
    <citation type="submission" date="2019-11" db="EMBL/GenBank/DDBJ databases">
        <title>Agromyces kandeliae sp. nov., isolated from mangrove soil.</title>
        <authorList>
            <person name="Wang R."/>
        </authorList>
    </citation>
    <scope>NUCLEOTIDE SEQUENCE [LARGE SCALE GENOMIC DNA]</scope>
    <source>
        <strain evidence="4 5">JCM 11431</strain>
    </source>
</reference>
<dbReference type="SMART" id="SM00487">
    <property type="entry name" value="DEXDc"/>
    <property type="match status" value="1"/>
</dbReference>
<dbReference type="InterPro" id="IPR001650">
    <property type="entry name" value="Helicase_C-like"/>
</dbReference>
<dbReference type="SUPFAM" id="SSF52540">
    <property type="entry name" value="P-loop containing nucleoside triphosphate hydrolases"/>
    <property type="match status" value="2"/>
</dbReference>
<keyword evidence="5" id="KW-1185">Reference proteome</keyword>
<dbReference type="AlphaFoldDB" id="A0A7C9HP70"/>
<dbReference type="PANTHER" id="PTHR10799">
    <property type="entry name" value="SNF2/RAD54 HELICASE FAMILY"/>
    <property type="match status" value="1"/>
</dbReference>
<dbReference type="InterPro" id="IPR014001">
    <property type="entry name" value="Helicase_ATP-bd"/>
</dbReference>
<gene>
    <name evidence="4" type="ORF">GLX25_17710</name>
</gene>
<dbReference type="Gene3D" id="3.40.50.10810">
    <property type="entry name" value="Tandem AAA-ATPase domain"/>
    <property type="match status" value="1"/>
</dbReference>
<evidence type="ECO:0000313" key="4">
    <source>
        <dbReference type="EMBL" id="MUN08942.1"/>
    </source>
</evidence>
<dbReference type="CDD" id="cd18793">
    <property type="entry name" value="SF2_C_SNF"/>
    <property type="match status" value="1"/>
</dbReference>
<dbReference type="InterPro" id="IPR027417">
    <property type="entry name" value="P-loop_NTPase"/>
</dbReference>
<evidence type="ECO:0000259" key="2">
    <source>
        <dbReference type="PROSITE" id="PS51192"/>
    </source>
</evidence>
<dbReference type="OrthoDB" id="9814088at2"/>